<name>A0ABR1HZR2_9HYPO</name>
<organism evidence="3 4">
    <name type="scientific">Neonectria magnoliae</name>
    <dbReference type="NCBI Taxonomy" id="2732573"/>
    <lineage>
        <taxon>Eukaryota</taxon>
        <taxon>Fungi</taxon>
        <taxon>Dikarya</taxon>
        <taxon>Ascomycota</taxon>
        <taxon>Pezizomycotina</taxon>
        <taxon>Sordariomycetes</taxon>
        <taxon>Hypocreomycetidae</taxon>
        <taxon>Hypocreales</taxon>
        <taxon>Nectriaceae</taxon>
        <taxon>Neonectria</taxon>
    </lineage>
</organism>
<feature type="compositionally biased region" description="Acidic residues" evidence="2">
    <location>
        <begin position="174"/>
        <end position="183"/>
    </location>
</feature>
<keyword evidence="1" id="KW-0175">Coiled coil</keyword>
<feature type="coiled-coil region" evidence="1">
    <location>
        <begin position="80"/>
        <end position="128"/>
    </location>
</feature>
<evidence type="ECO:0000256" key="2">
    <source>
        <dbReference type="SAM" id="MobiDB-lite"/>
    </source>
</evidence>
<dbReference type="Gene3D" id="1.20.5.170">
    <property type="match status" value="1"/>
</dbReference>
<sequence length="183" mass="19658">MEGTSFVGEVESIGDLLFQATISYAIRFTDPFGALNLTVAGCLGALQAIVGSSSTGITAGPNDGSTGIAISAANTASNAVAKAEKTDKEFTLRIQELEAKLDERDKTIDTLQGQLERHSRILRKASEKFTESEVRIEKSPVEKAKKRPAPADQSAPASKKGKSMPMQKKPYQPQDDDLDDLFP</sequence>
<protein>
    <submittedName>
        <fullName evidence="3">Uncharacterized protein</fullName>
    </submittedName>
</protein>
<evidence type="ECO:0000256" key="1">
    <source>
        <dbReference type="SAM" id="Coils"/>
    </source>
</evidence>
<keyword evidence="4" id="KW-1185">Reference proteome</keyword>
<accession>A0ABR1HZR2</accession>
<gene>
    <name evidence="3" type="ORF">QQZ08_007220</name>
</gene>
<reference evidence="3 4" key="1">
    <citation type="journal article" date="2025" name="Microbiol. Resour. Announc.">
        <title>Draft genome sequences for Neonectria magnoliae and Neonectria punicea, canker pathogens of Liriodendron tulipifera and Acer saccharum in West Virginia.</title>
        <authorList>
            <person name="Petronek H.M."/>
            <person name="Kasson M.T."/>
            <person name="Metheny A.M."/>
            <person name="Stauder C.M."/>
            <person name="Lovett B."/>
            <person name="Lynch S.C."/>
            <person name="Garnas J.R."/>
            <person name="Kasson L.R."/>
            <person name="Stajich J.E."/>
        </authorList>
    </citation>
    <scope>NUCLEOTIDE SEQUENCE [LARGE SCALE GENOMIC DNA]</scope>
    <source>
        <strain evidence="3 4">NRRL 64651</strain>
    </source>
</reference>
<dbReference type="EMBL" id="JAZAVK010000068">
    <property type="protein sequence ID" value="KAK7426319.1"/>
    <property type="molecule type" value="Genomic_DNA"/>
</dbReference>
<feature type="region of interest" description="Disordered" evidence="2">
    <location>
        <begin position="128"/>
        <end position="183"/>
    </location>
</feature>
<feature type="compositionally biased region" description="Basic and acidic residues" evidence="2">
    <location>
        <begin position="128"/>
        <end position="143"/>
    </location>
</feature>
<proteinExistence type="predicted"/>
<comment type="caution">
    <text evidence="3">The sequence shown here is derived from an EMBL/GenBank/DDBJ whole genome shotgun (WGS) entry which is preliminary data.</text>
</comment>
<evidence type="ECO:0000313" key="4">
    <source>
        <dbReference type="Proteomes" id="UP001498421"/>
    </source>
</evidence>
<evidence type="ECO:0000313" key="3">
    <source>
        <dbReference type="EMBL" id="KAK7426319.1"/>
    </source>
</evidence>
<dbReference type="Proteomes" id="UP001498421">
    <property type="component" value="Unassembled WGS sequence"/>
</dbReference>